<keyword evidence="9" id="KW-1185">Reference proteome</keyword>
<keyword evidence="4" id="KW-0274">FAD</keyword>
<dbReference type="InterPro" id="IPR050416">
    <property type="entry name" value="FAD-linked_Oxidoreductase"/>
</dbReference>
<feature type="signal peptide" evidence="6">
    <location>
        <begin position="1"/>
        <end position="23"/>
    </location>
</feature>
<dbReference type="HOGENOM" id="CLU_018354_0_0_1"/>
<evidence type="ECO:0000256" key="3">
    <source>
        <dbReference type="ARBA" id="ARBA00022630"/>
    </source>
</evidence>
<dbReference type="InterPro" id="IPR006094">
    <property type="entry name" value="Oxid_FAD_bind_N"/>
</dbReference>
<dbReference type="Pfam" id="PF08031">
    <property type="entry name" value="BBE"/>
    <property type="match status" value="1"/>
</dbReference>
<evidence type="ECO:0000256" key="6">
    <source>
        <dbReference type="SAM" id="SignalP"/>
    </source>
</evidence>
<dbReference type="Pfam" id="PF01565">
    <property type="entry name" value="FAD_binding_4"/>
    <property type="match status" value="1"/>
</dbReference>
<protein>
    <submittedName>
        <fullName evidence="8">FAD binding domain protein</fullName>
    </submittedName>
</protein>
<organism evidence="8 9">
    <name type="scientific">Metarhizium guizhouense (strain ARSEF 977)</name>
    <dbReference type="NCBI Taxonomy" id="1276136"/>
    <lineage>
        <taxon>Eukaryota</taxon>
        <taxon>Fungi</taxon>
        <taxon>Dikarya</taxon>
        <taxon>Ascomycota</taxon>
        <taxon>Pezizomycotina</taxon>
        <taxon>Sordariomycetes</taxon>
        <taxon>Hypocreomycetidae</taxon>
        <taxon>Hypocreales</taxon>
        <taxon>Clavicipitaceae</taxon>
        <taxon>Metarhizium</taxon>
    </lineage>
</organism>
<dbReference type="PANTHER" id="PTHR42973:SF9">
    <property type="entry name" value="FAD-BINDING PCMH-TYPE DOMAIN-CONTAINING PROTEIN-RELATED"/>
    <property type="match status" value="1"/>
</dbReference>
<dbReference type="PROSITE" id="PS51387">
    <property type="entry name" value="FAD_PCMH"/>
    <property type="match status" value="1"/>
</dbReference>
<dbReference type="InterPro" id="IPR036318">
    <property type="entry name" value="FAD-bd_PCMH-like_sf"/>
</dbReference>
<dbReference type="InterPro" id="IPR012951">
    <property type="entry name" value="BBE"/>
</dbReference>
<evidence type="ECO:0000259" key="7">
    <source>
        <dbReference type="PROSITE" id="PS51387"/>
    </source>
</evidence>
<dbReference type="Gene3D" id="3.30.465.10">
    <property type="match status" value="1"/>
</dbReference>
<dbReference type="InterPro" id="IPR016169">
    <property type="entry name" value="FAD-bd_PCMH_sub2"/>
</dbReference>
<dbReference type="InterPro" id="IPR016166">
    <property type="entry name" value="FAD-bd_PCMH"/>
</dbReference>
<gene>
    <name evidence="8" type="ORF">MGU_11502</name>
</gene>
<dbReference type="GO" id="GO:0071949">
    <property type="term" value="F:FAD binding"/>
    <property type="evidence" value="ECO:0007669"/>
    <property type="project" value="InterPro"/>
</dbReference>
<feature type="chain" id="PRO_5002104445" evidence="6">
    <location>
        <begin position="24"/>
        <end position="507"/>
    </location>
</feature>
<accession>A0A0B4G3I5</accession>
<keyword evidence="6" id="KW-0732">Signal</keyword>
<dbReference type="GO" id="GO:0016491">
    <property type="term" value="F:oxidoreductase activity"/>
    <property type="evidence" value="ECO:0007669"/>
    <property type="project" value="UniProtKB-KW"/>
</dbReference>
<dbReference type="Gene3D" id="3.40.462.20">
    <property type="match status" value="1"/>
</dbReference>
<evidence type="ECO:0000313" key="9">
    <source>
        <dbReference type="Proteomes" id="UP000031192"/>
    </source>
</evidence>
<feature type="domain" description="FAD-binding PCMH-type" evidence="7">
    <location>
        <begin position="65"/>
        <end position="239"/>
    </location>
</feature>
<dbReference type="AlphaFoldDB" id="A0A0B4G3I5"/>
<evidence type="ECO:0000256" key="4">
    <source>
        <dbReference type="ARBA" id="ARBA00022827"/>
    </source>
</evidence>
<keyword evidence="3" id="KW-0285">Flavoprotein</keyword>
<dbReference type="SUPFAM" id="SSF56176">
    <property type="entry name" value="FAD-binding/transporter-associated domain-like"/>
    <property type="match status" value="1"/>
</dbReference>
<proteinExistence type="inferred from homology"/>
<dbReference type="PANTHER" id="PTHR42973">
    <property type="entry name" value="BINDING OXIDOREDUCTASE, PUTATIVE (AFU_ORTHOLOGUE AFUA_1G17690)-RELATED"/>
    <property type="match status" value="1"/>
</dbReference>
<sequence length="507" mass="55168">MSVNTWWQRALLLSLSAASGTAPSRNPTAPPWNLTRLFGPSLSAHAGIYLGSDGNNTDHVTQRWTTHAAPSYIGTVQPATVDDVKNVVRIAARHGIPFLTTGGGHGVSVQMAQLHNGLQIDMRNFNSVRFDAYSHRLTVGGSARFSDLIEPLDKAGAQFPLGTAYCVGVVGATLGAGVSANQGRSGLLIDLVESLQLVTPAGDAITVSRSENNELFWALRGAGANFGIVTSATFRAPKTENGGRVTNANFLFAGRQRAAFLAYLQSMNDDLPAEMAFNIATFYNPQTSQLSLLVNVNFAGPERDFERHFARLQSLKPVRSELLEVPWPRVFSTSYFGIEDTKACGRNQLVNMRSVGAAATNAKALTLFLDELERFNAAMPEVVTAMVLHRFATDAVLRVPDGDSAYPHRSIKLHIQLESEYHDRKYDHQVDEFLNGARTKLAAASGYDSPVVYMNFAHGDEGPKAWYGSRKLGRLAALKNKWDPRGLFGFYNAIPADWPGLVAEGEL</sequence>
<comment type="cofactor">
    <cofactor evidence="1">
        <name>FAD</name>
        <dbReference type="ChEBI" id="CHEBI:57692"/>
    </cofactor>
</comment>
<evidence type="ECO:0000256" key="2">
    <source>
        <dbReference type="ARBA" id="ARBA00005466"/>
    </source>
</evidence>
<evidence type="ECO:0000256" key="1">
    <source>
        <dbReference type="ARBA" id="ARBA00001974"/>
    </source>
</evidence>
<evidence type="ECO:0000256" key="5">
    <source>
        <dbReference type="ARBA" id="ARBA00023002"/>
    </source>
</evidence>
<reference evidence="8 9" key="1">
    <citation type="journal article" date="2014" name="Proc. Natl. Acad. Sci. U.S.A.">
        <title>Trajectory and genomic determinants of fungal-pathogen speciation and host adaptation.</title>
        <authorList>
            <person name="Hu X."/>
            <person name="Xiao G."/>
            <person name="Zheng P."/>
            <person name="Shang Y."/>
            <person name="Su Y."/>
            <person name="Zhang X."/>
            <person name="Liu X."/>
            <person name="Zhan S."/>
            <person name="St Leger R.J."/>
            <person name="Wang C."/>
        </authorList>
    </citation>
    <scope>NUCLEOTIDE SEQUENCE [LARGE SCALE GENOMIC DNA]</scope>
    <source>
        <strain evidence="8 9">ARSEF 977</strain>
    </source>
</reference>
<comment type="similarity">
    <text evidence="2">Belongs to the oxygen-dependent FAD-linked oxidoreductase family.</text>
</comment>
<comment type="caution">
    <text evidence="8">The sequence shown here is derived from an EMBL/GenBank/DDBJ whole genome shotgun (WGS) entry which is preliminary data.</text>
</comment>
<dbReference type="EMBL" id="AZNH01000201">
    <property type="protein sequence ID" value="KID81120.1"/>
    <property type="molecule type" value="Genomic_DNA"/>
</dbReference>
<dbReference type="Proteomes" id="UP000031192">
    <property type="component" value="Unassembled WGS sequence"/>
</dbReference>
<name>A0A0B4G3I5_METGA</name>
<keyword evidence="5" id="KW-0560">Oxidoreductase</keyword>
<evidence type="ECO:0000313" key="8">
    <source>
        <dbReference type="EMBL" id="KID81120.1"/>
    </source>
</evidence>